<feature type="transmembrane region" description="Helical" evidence="5">
    <location>
        <begin position="237"/>
        <end position="254"/>
    </location>
</feature>
<dbReference type="Proteomes" id="UP000480178">
    <property type="component" value="Chromosome"/>
</dbReference>
<evidence type="ECO:0000256" key="5">
    <source>
        <dbReference type="SAM" id="Phobius"/>
    </source>
</evidence>
<dbReference type="Pfam" id="PF00892">
    <property type="entry name" value="EamA"/>
    <property type="match status" value="2"/>
</dbReference>
<sequence>MTSIKLSKAIVYMALAVFLYALSNVFVKLLAHVPSMEIVFFRAVVSLILGFLLIKKYSISLLGSNKKFLLSRAFFSSLALMLSYASLPHLPLATTAVIGYLSPIFIAILAFIILKESVHPLQWLLFLFTFSGIIVIKGFDPHVELIYFLLGLLSILFSAFGYITIRQAIQSEHPLTIVLYTSFLSILLSLPFLPGNWSMTVYSWNDWIFLFATAVLTQAAQLLMIKAYQMEDAVKISNLNYTSIIYALVLGYLFFGETLSVATCMGMFVVLTGIFLNVNFNQIRQYLRLGRKAEVMK</sequence>
<gene>
    <name evidence="7" type="ORF">GXP67_28400</name>
</gene>
<dbReference type="EMBL" id="CP048222">
    <property type="protein sequence ID" value="QHT70294.1"/>
    <property type="molecule type" value="Genomic_DNA"/>
</dbReference>
<dbReference type="RefSeq" id="WP_162446275.1">
    <property type="nucleotide sequence ID" value="NZ_CP048222.1"/>
</dbReference>
<feature type="domain" description="EamA" evidence="6">
    <location>
        <begin position="147"/>
        <end position="277"/>
    </location>
</feature>
<organism evidence="7 8">
    <name type="scientific">Rhodocytophaga rosea</name>
    <dbReference type="NCBI Taxonomy" id="2704465"/>
    <lineage>
        <taxon>Bacteria</taxon>
        <taxon>Pseudomonadati</taxon>
        <taxon>Bacteroidota</taxon>
        <taxon>Cytophagia</taxon>
        <taxon>Cytophagales</taxon>
        <taxon>Rhodocytophagaceae</taxon>
        <taxon>Rhodocytophaga</taxon>
    </lineage>
</organism>
<reference evidence="7 8" key="1">
    <citation type="submission" date="2020-01" db="EMBL/GenBank/DDBJ databases">
        <authorList>
            <person name="Kim M.K."/>
        </authorList>
    </citation>
    <scope>NUCLEOTIDE SEQUENCE [LARGE SCALE GENOMIC DNA]</scope>
    <source>
        <strain evidence="7 8">172606-1</strain>
    </source>
</reference>
<dbReference type="KEGG" id="rhoz:GXP67_28400"/>
<feature type="transmembrane region" description="Helical" evidence="5">
    <location>
        <begin position="177"/>
        <end position="195"/>
    </location>
</feature>
<evidence type="ECO:0000313" key="7">
    <source>
        <dbReference type="EMBL" id="QHT70294.1"/>
    </source>
</evidence>
<protein>
    <submittedName>
        <fullName evidence="7">DMT family transporter</fullName>
    </submittedName>
</protein>
<keyword evidence="8" id="KW-1185">Reference proteome</keyword>
<dbReference type="InterPro" id="IPR037185">
    <property type="entry name" value="EmrE-like"/>
</dbReference>
<feature type="transmembrane region" description="Helical" evidence="5">
    <location>
        <begin position="39"/>
        <end position="57"/>
    </location>
</feature>
<feature type="transmembrane region" description="Helical" evidence="5">
    <location>
        <begin position="93"/>
        <end position="114"/>
    </location>
</feature>
<dbReference type="PANTHER" id="PTHR22911">
    <property type="entry name" value="ACYL-MALONYL CONDENSING ENZYME-RELATED"/>
    <property type="match status" value="1"/>
</dbReference>
<name>A0A6C0GR07_9BACT</name>
<dbReference type="AlphaFoldDB" id="A0A6C0GR07"/>
<feature type="transmembrane region" description="Helical" evidence="5">
    <location>
        <begin position="145"/>
        <end position="165"/>
    </location>
</feature>
<comment type="subcellular location">
    <subcellularLocation>
        <location evidence="1">Membrane</location>
        <topology evidence="1">Multi-pass membrane protein</topology>
    </subcellularLocation>
</comment>
<feature type="transmembrane region" description="Helical" evidence="5">
    <location>
        <begin position="121"/>
        <end position="139"/>
    </location>
</feature>
<evidence type="ECO:0000313" key="8">
    <source>
        <dbReference type="Proteomes" id="UP000480178"/>
    </source>
</evidence>
<feature type="transmembrane region" description="Helical" evidence="5">
    <location>
        <begin position="9"/>
        <end position="27"/>
    </location>
</feature>
<evidence type="ECO:0000256" key="4">
    <source>
        <dbReference type="ARBA" id="ARBA00023136"/>
    </source>
</evidence>
<evidence type="ECO:0000256" key="1">
    <source>
        <dbReference type="ARBA" id="ARBA00004141"/>
    </source>
</evidence>
<evidence type="ECO:0000259" key="6">
    <source>
        <dbReference type="Pfam" id="PF00892"/>
    </source>
</evidence>
<dbReference type="SUPFAM" id="SSF103481">
    <property type="entry name" value="Multidrug resistance efflux transporter EmrE"/>
    <property type="match status" value="2"/>
</dbReference>
<feature type="transmembrane region" description="Helical" evidence="5">
    <location>
        <begin position="69"/>
        <end position="87"/>
    </location>
</feature>
<feature type="domain" description="EamA" evidence="6">
    <location>
        <begin position="8"/>
        <end position="136"/>
    </location>
</feature>
<feature type="transmembrane region" description="Helical" evidence="5">
    <location>
        <begin position="207"/>
        <end position="225"/>
    </location>
</feature>
<dbReference type="InterPro" id="IPR000620">
    <property type="entry name" value="EamA_dom"/>
</dbReference>
<dbReference type="GO" id="GO:0016020">
    <property type="term" value="C:membrane"/>
    <property type="evidence" value="ECO:0007669"/>
    <property type="project" value="UniProtKB-SubCell"/>
</dbReference>
<keyword evidence="4 5" id="KW-0472">Membrane</keyword>
<keyword evidence="3 5" id="KW-1133">Transmembrane helix</keyword>
<accession>A0A6C0GR07</accession>
<keyword evidence="2 5" id="KW-0812">Transmembrane</keyword>
<feature type="transmembrane region" description="Helical" evidence="5">
    <location>
        <begin position="260"/>
        <end position="280"/>
    </location>
</feature>
<dbReference type="PANTHER" id="PTHR22911:SF6">
    <property type="entry name" value="SOLUTE CARRIER FAMILY 35 MEMBER G1"/>
    <property type="match status" value="1"/>
</dbReference>
<evidence type="ECO:0000256" key="2">
    <source>
        <dbReference type="ARBA" id="ARBA00022692"/>
    </source>
</evidence>
<evidence type="ECO:0000256" key="3">
    <source>
        <dbReference type="ARBA" id="ARBA00022989"/>
    </source>
</evidence>
<proteinExistence type="predicted"/>